<proteinExistence type="inferred from homology"/>
<feature type="transmembrane region" description="Helical" evidence="9">
    <location>
        <begin position="88"/>
        <end position="110"/>
    </location>
</feature>
<evidence type="ECO:0000256" key="2">
    <source>
        <dbReference type="ARBA" id="ARBA00022448"/>
    </source>
</evidence>
<dbReference type="Pfam" id="PF04290">
    <property type="entry name" value="DctQ"/>
    <property type="match status" value="1"/>
</dbReference>
<evidence type="ECO:0000313" key="12">
    <source>
        <dbReference type="Proteomes" id="UP000437709"/>
    </source>
</evidence>
<comment type="similarity">
    <text evidence="8">Belongs to the TRAP transporter small permease family.</text>
</comment>
<feature type="transmembrane region" description="Helical" evidence="9">
    <location>
        <begin position="48"/>
        <end position="67"/>
    </location>
</feature>
<protein>
    <submittedName>
        <fullName evidence="11">TRAP transporter small permease subunit</fullName>
    </submittedName>
</protein>
<keyword evidence="6 9" id="KW-1133">Transmembrane helix</keyword>
<feature type="domain" description="Tripartite ATP-independent periplasmic transporters DctQ component" evidence="10">
    <location>
        <begin position="22"/>
        <end position="153"/>
    </location>
</feature>
<reference evidence="11 12" key="1">
    <citation type="submission" date="2019-10" db="EMBL/GenBank/DDBJ databases">
        <title>Georgenia wutianyii sp. nov. and Georgenia yuyongxinii sp. nov. isolated from plateau pika (Ochotona curzoniae) in the Qinghai-Tibet plateau of China.</title>
        <authorList>
            <person name="Tian Z."/>
        </authorList>
    </citation>
    <scope>NUCLEOTIDE SEQUENCE [LARGE SCALE GENOMIC DNA]</scope>
    <source>
        <strain evidence="11 12">JCM 19765</strain>
    </source>
</reference>
<accession>A0A6N7EBS0</accession>
<sequence length="171" mass="18226">MKIVDRITHGLGALGGVGVIALMLMTVIDVTLRKLTGRGLGGTIEYSEVVLVACVFLGIAGAQVAGAHVSTSVLTSHLHGRVNRTVRVAAGSVAVLIVVAMVYASAIMAIDSVQANEFRFGLVRVPVWPARILVPIGLFLFLLQFIRGLVAVARDEEEQDSERTEDIDVHL</sequence>
<dbReference type="EMBL" id="WHPC01000001">
    <property type="protein sequence ID" value="MPV35569.1"/>
    <property type="molecule type" value="Genomic_DNA"/>
</dbReference>
<evidence type="ECO:0000313" key="11">
    <source>
        <dbReference type="EMBL" id="MPV35569.1"/>
    </source>
</evidence>
<comment type="subcellular location">
    <subcellularLocation>
        <location evidence="1">Cell inner membrane</location>
        <topology evidence="1">Multi-pass membrane protein</topology>
    </subcellularLocation>
</comment>
<evidence type="ECO:0000256" key="9">
    <source>
        <dbReference type="SAM" id="Phobius"/>
    </source>
</evidence>
<dbReference type="PANTHER" id="PTHR35011">
    <property type="entry name" value="2,3-DIKETO-L-GULONATE TRAP TRANSPORTER SMALL PERMEASE PROTEIN YIAM"/>
    <property type="match status" value="1"/>
</dbReference>
<keyword evidence="2" id="KW-0813">Transport</keyword>
<evidence type="ECO:0000256" key="6">
    <source>
        <dbReference type="ARBA" id="ARBA00022989"/>
    </source>
</evidence>
<evidence type="ECO:0000256" key="3">
    <source>
        <dbReference type="ARBA" id="ARBA00022475"/>
    </source>
</evidence>
<evidence type="ECO:0000256" key="8">
    <source>
        <dbReference type="ARBA" id="ARBA00038436"/>
    </source>
</evidence>
<evidence type="ECO:0000256" key="1">
    <source>
        <dbReference type="ARBA" id="ARBA00004429"/>
    </source>
</evidence>
<dbReference type="GO" id="GO:0022857">
    <property type="term" value="F:transmembrane transporter activity"/>
    <property type="evidence" value="ECO:0007669"/>
    <property type="project" value="TreeGrafter"/>
</dbReference>
<dbReference type="InterPro" id="IPR007387">
    <property type="entry name" value="TRAP_DctQ"/>
</dbReference>
<keyword evidence="12" id="KW-1185">Reference proteome</keyword>
<dbReference type="GO" id="GO:0005886">
    <property type="term" value="C:plasma membrane"/>
    <property type="evidence" value="ECO:0007669"/>
    <property type="project" value="UniProtKB-SubCell"/>
</dbReference>
<comment type="caution">
    <text evidence="11">The sequence shown here is derived from an EMBL/GenBank/DDBJ whole genome shotgun (WGS) entry which is preliminary data.</text>
</comment>
<dbReference type="Proteomes" id="UP000437709">
    <property type="component" value="Unassembled WGS sequence"/>
</dbReference>
<dbReference type="OrthoDB" id="4544352at2"/>
<dbReference type="InterPro" id="IPR055348">
    <property type="entry name" value="DctQ"/>
</dbReference>
<keyword evidence="7 9" id="KW-0472">Membrane</keyword>
<dbReference type="RefSeq" id="WP_152193469.1">
    <property type="nucleotide sequence ID" value="NZ_VUKD01000001.1"/>
</dbReference>
<dbReference type="GO" id="GO:0015740">
    <property type="term" value="P:C4-dicarboxylate transport"/>
    <property type="evidence" value="ECO:0007669"/>
    <property type="project" value="TreeGrafter"/>
</dbReference>
<name>A0A6N7EBS0_9MICO</name>
<organism evidence="11 12">
    <name type="scientific">Georgenia subflava</name>
    <dbReference type="NCBI Taxonomy" id="1622177"/>
    <lineage>
        <taxon>Bacteria</taxon>
        <taxon>Bacillati</taxon>
        <taxon>Actinomycetota</taxon>
        <taxon>Actinomycetes</taxon>
        <taxon>Micrococcales</taxon>
        <taxon>Bogoriellaceae</taxon>
        <taxon>Georgenia</taxon>
    </lineage>
</organism>
<evidence type="ECO:0000259" key="10">
    <source>
        <dbReference type="Pfam" id="PF04290"/>
    </source>
</evidence>
<evidence type="ECO:0000256" key="7">
    <source>
        <dbReference type="ARBA" id="ARBA00023136"/>
    </source>
</evidence>
<keyword evidence="4" id="KW-0997">Cell inner membrane</keyword>
<evidence type="ECO:0000256" key="4">
    <source>
        <dbReference type="ARBA" id="ARBA00022519"/>
    </source>
</evidence>
<keyword evidence="3" id="KW-1003">Cell membrane</keyword>
<feature type="transmembrane region" description="Helical" evidence="9">
    <location>
        <begin position="7"/>
        <end position="28"/>
    </location>
</feature>
<dbReference type="AlphaFoldDB" id="A0A6N7EBS0"/>
<keyword evidence="5 9" id="KW-0812">Transmembrane</keyword>
<gene>
    <name evidence="11" type="ORF">GB881_00650</name>
</gene>
<evidence type="ECO:0000256" key="5">
    <source>
        <dbReference type="ARBA" id="ARBA00022692"/>
    </source>
</evidence>
<feature type="transmembrane region" description="Helical" evidence="9">
    <location>
        <begin position="130"/>
        <end position="153"/>
    </location>
</feature>
<dbReference type="PANTHER" id="PTHR35011:SF10">
    <property type="entry name" value="TRAP TRANSPORTER SMALL PERMEASE PROTEIN"/>
    <property type="match status" value="1"/>
</dbReference>